<gene>
    <name evidence="1" type="ORF">OOA_07750</name>
</gene>
<dbReference type="EMBL" id="AKKL01000020">
    <property type="protein sequence ID" value="EKT62464.1"/>
    <property type="molecule type" value="Genomic_DNA"/>
</dbReference>
<name>K8WPG3_9GAMM</name>
<accession>K8WPG3</accession>
<dbReference type="Proteomes" id="UP000009336">
    <property type="component" value="Unassembled WGS sequence"/>
</dbReference>
<sequence>MIYHMQNKTFQYFIEQNIVKYLTLKKVKFSTAKTKNTIKIKPIKQTNITHSLIIFRASIKFILFNFYF</sequence>
<evidence type="ECO:0000313" key="1">
    <source>
        <dbReference type="EMBL" id="EKT62464.1"/>
    </source>
</evidence>
<dbReference type="AlphaFoldDB" id="K8WPG3"/>
<dbReference type="HOGENOM" id="CLU_2790597_0_0_6"/>
<protein>
    <submittedName>
        <fullName evidence="1">Uncharacterized protein</fullName>
    </submittedName>
</protein>
<comment type="caution">
    <text evidence="1">The sequence shown here is derived from an EMBL/GenBank/DDBJ whole genome shotgun (WGS) entry which is preliminary data.</text>
</comment>
<reference evidence="1 2" key="1">
    <citation type="journal article" date="2012" name="BMC Genomics">
        <title>Comparative genomics of bacteria in the genus Providencia isolated from wild Drosophila melanogaster.</title>
        <authorList>
            <person name="Galac M.R."/>
            <person name="Lazzaro B.P."/>
        </authorList>
    </citation>
    <scope>NUCLEOTIDE SEQUENCE [LARGE SCALE GENOMIC DNA]</scope>
    <source>
        <strain evidence="1 2">DSM 19968</strain>
    </source>
</reference>
<dbReference type="PATRIC" id="fig|1141662.3.peg.1571"/>
<proteinExistence type="predicted"/>
<organism evidence="1 2">
    <name type="scientific">Providencia burhodogranariea DSM 19968</name>
    <dbReference type="NCBI Taxonomy" id="1141662"/>
    <lineage>
        <taxon>Bacteria</taxon>
        <taxon>Pseudomonadati</taxon>
        <taxon>Pseudomonadota</taxon>
        <taxon>Gammaproteobacteria</taxon>
        <taxon>Enterobacterales</taxon>
        <taxon>Morganellaceae</taxon>
        <taxon>Providencia</taxon>
    </lineage>
</organism>
<keyword evidence="2" id="KW-1185">Reference proteome</keyword>
<evidence type="ECO:0000313" key="2">
    <source>
        <dbReference type="Proteomes" id="UP000009336"/>
    </source>
</evidence>